<dbReference type="AlphaFoldDB" id="A0A3R7Y7F6"/>
<evidence type="ECO:0000256" key="3">
    <source>
        <dbReference type="ARBA" id="ARBA00022448"/>
    </source>
</evidence>
<keyword evidence="5 7" id="KW-1133">Transmembrane helix</keyword>
<evidence type="ECO:0000256" key="1">
    <source>
        <dbReference type="ARBA" id="ARBA00004141"/>
    </source>
</evidence>
<keyword evidence="9" id="KW-1185">Reference proteome</keyword>
<protein>
    <recommendedName>
        <fullName evidence="10">Transmembrane protein</fullName>
    </recommendedName>
</protein>
<evidence type="ECO:0000256" key="5">
    <source>
        <dbReference type="ARBA" id="ARBA00022989"/>
    </source>
</evidence>
<feature type="transmembrane region" description="Helical" evidence="7">
    <location>
        <begin position="424"/>
        <end position="448"/>
    </location>
</feature>
<evidence type="ECO:0008006" key="10">
    <source>
        <dbReference type="Google" id="ProtNLM"/>
    </source>
</evidence>
<feature type="transmembrane region" description="Helical" evidence="7">
    <location>
        <begin position="491"/>
        <end position="517"/>
    </location>
</feature>
<organism evidence="8 9">
    <name type="scientific">Aphanomyces astaci</name>
    <name type="common">Crayfish plague agent</name>
    <dbReference type="NCBI Taxonomy" id="112090"/>
    <lineage>
        <taxon>Eukaryota</taxon>
        <taxon>Sar</taxon>
        <taxon>Stramenopiles</taxon>
        <taxon>Oomycota</taxon>
        <taxon>Saprolegniomycetes</taxon>
        <taxon>Saprolegniales</taxon>
        <taxon>Verrucalvaceae</taxon>
        <taxon>Aphanomyces</taxon>
    </lineage>
</organism>
<feature type="transmembrane region" description="Helical" evidence="7">
    <location>
        <begin position="210"/>
        <end position="228"/>
    </location>
</feature>
<feature type="transmembrane region" description="Helical" evidence="7">
    <location>
        <begin position="335"/>
        <end position="352"/>
    </location>
</feature>
<gene>
    <name evidence="8" type="ORF">B5M09_004712</name>
</gene>
<sequence>MSIDEYEVPKTTSGGLRILAVPSLSCQSEGADYSNVLDTLHANFFATCRSLEDPDRSTIMEHDRGSMAFMTWETTGLLVQYALSGFAIGALDLFVHHRAPALAPLLSILSWTCSLLVGGLSDACHRRRRPFLVLGWLLCGTASVVVLALDDTISTNQPNNSTLSGIVGVAALVATAGMTTVTTAIEAWVVQLAQRESFVERGRLQSSAFAARYMLTAVSVQAFGWVSSSSPPSITPKSQLQPWDGRTVQTGYVMVAVVCVLAIVAGLRMRDQPFEQPNRLSLPFWHLARQSLFHLPLTWQVTAFWFCHSLCWPLVETPQVATIDTTSSTSYGVATGYHLCQALMVFGVGFAARQKSWRWTLALATGWLVVVTTVPELFSVWNYVLRSTDFDGIMVVCSGLAHGVPPLLRGFVAVEMAGRGTEGLTVAMLAASATLSHPFHIAIRAAVATAFPNDQHSPESILVLGGIPMASLLLLVLLPAQKEHVCVLKQFVQAGCGAGGIAFTVLTTFVCAANVVLNVQTSIRLPNGR</sequence>
<evidence type="ECO:0000256" key="7">
    <source>
        <dbReference type="SAM" id="Phobius"/>
    </source>
</evidence>
<dbReference type="GO" id="GO:0016020">
    <property type="term" value="C:membrane"/>
    <property type="evidence" value="ECO:0007669"/>
    <property type="project" value="UniProtKB-SubCell"/>
</dbReference>
<reference evidence="8" key="1">
    <citation type="submission" date="2018-07" db="EMBL/GenBank/DDBJ databases">
        <title>Annotation of Aphanomyces astaci genome assembly.</title>
        <authorList>
            <person name="Studholme D.J."/>
        </authorList>
    </citation>
    <scope>NUCLEOTIDE SEQUENCE [LARGE SCALE GENOMIC DNA]</scope>
    <source>
        <strain evidence="8">Pc</strain>
    </source>
</reference>
<feature type="transmembrane region" description="Helical" evidence="7">
    <location>
        <begin position="131"/>
        <end position="149"/>
    </location>
</feature>
<feature type="transmembrane region" description="Helical" evidence="7">
    <location>
        <begin position="101"/>
        <end position="119"/>
    </location>
</feature>
<comment type="similarity">
    <text evidence="2">Belongs to the major facilitator superfamily. Folate-biopterin transporter (TC 2.A.71) family.</text>
</comment>
<feature type="transmembrane region" description="Helical" evidence="7">
    <location>
        <begin position="169"/>
        <end position="189"/>
    </location>
</feature>
<accession>A0A3R7Y7F6</accession>
<dbReference type="PANTHER" id="PTHR31585">
    <property type="entry name" value="FOLATE-BIOPTERIN TRANSPORTER 1, CHLOROPLASTIC"/>
    <property type="match status" value="1"/>
</dbReference>
<evidence type="ECO:0000256" key="6">
    <source>
        <dbReference type="ARBA" id="ARBA00023136"/>
    </source>
</evidence>
<evidence type="ECO:0000313" key="9">
    <source>
        <dbReference type="Proteomes" id="UP000284702"/>
    </source>
</evidence>
<evidence type="ECO:0000256" key="2">
    <source>
        <dbReference type="ARBA" id="ARBA00007015"/>
    </source>
</evidence>
<keyword evidence="4 7" id="KW-0812">Transmembrane</keyword>
<dbReference type="Proteomes" id="UP000284702">
    <property type="component" value="Unassembled WGS sequence"/>
</dbReference>
<dbReference type="InterPro" id="IPR039309">
    <property type="entry name" value="BT1"/>
</dbReference>
<evidence type="ECO:0000313" key="8">
    <source>
        <dbReference type="EMBL" id="RQM23058.1"/>
    </source>
</evidence>
<comment type="subcellular location">
    <subcellularLocation>
        <location evidence="1">Membrane</location>
        <topology evidence="1">Multi-pass membrane protein</topology>
    </subcellularLocation>
</comment>
<comment type="caution">
    <text evidence="8">The sequence shown here is derived from an EMBL/GenBank/DDBJ whole genome shotgun (WGS) entry which is preliminary data.</text>
</comment>
<proteinExistence type="inferred from homology"/>
<keyword evidence="6 7" id="KW-0472">Membrane</keyword>
<evidence type="ECO:0000256" key="4">
    <source>
        <dbReference type="ARBA" id="ARBA00022692"/>
    </source>
</evidence>
<name>A0A3R7Y7F6_APHAT</name>
<dbReference type="PANTHER" id="PTHR31585:SF5">
    <property type="entry name" value="RNA-BINDING S4 DOMAIN-CONTAINING PROTEIN"/>
    <property type="match status" value="1"/>
</dbReference>
<feature type="transmembrane region" description="Helical" evidence="7">
    <location>
        <begin position="77"/>
        <end position="95"/>
    </location>
</feature>
<dbReference type="VEuPathDB" id="FungiDB:H257_02725"/>
<dbReference type="InterPro" id="IPR036259">
    <property type="entry name" value="MFS_trans_sf"/>
</dbReference>
<feature type="transmembrane region" description="Helical" evidence="7">
    <location>
        <begin position="248"/>
        <end position="270"/>
    </location>
</feature>
<keyword evidence="3" id="KW-0813">Transport</keyword>
<feature type="transmembrane region" description="Helical" evidence="7">
    <location>
        <begin position="460"/>
        <end position="479"/>
    </location>
</feature>
<feature type="transmembrane region" description="Helical" evidence="7">
    <location>
        <begin position="359"/>
        <end position="381"/>
    </location>
</feature>
<dbReference type="EMBL" id="MZMZ02003046">
    <property type="protein sequence ID" value="RQM23058.1"/>
    <property type="molecule type" value="Genomic_DNA"/>
</dbReference>
<feature type="transmembrane region" description="Helical" evidence="7">
    <location>
        <begin position="393"/>
        <end position="412"/>
    </location>
</feature>
<dbReference type="SUPFAM" id="SSF103473">
    <property type="entry name" value="MFS general substrate transporter"/>
    <property type="match status" value="1"/>
</dbReference>